<dbReference type="Proteomes" id="UP001152649">
    <property type="component" value="Unassembled WGS sequence"/>
</dbReference>
<evidence type="ECO:0000313" key="1">
    <source>
        <dbReference type="EMBL" id="CAG8402833.1"/>
    </source>
</evidence>
<protein>
    <recommendedName>
        <fullName evidence="3">F-box domain-containing protein</fullName>
    </recommendedName>
</protein>
<name>A0A9W4JIY3_9EURO</name>
<dbReference type="InterPro" id="IPR036047">
    <property type="entry name" value="F-box-like_dom_sf"/>
</dbReference>
<gene>
    <name evidence="1" type="ORF">PSALAMII_LOCUS7963</name>
</gene>
<dbReference type="AlphaFoldDB" id="A0A9W4JIY3"/>
<comment type="caution">
    <text evidence="1">The sequence shown here is derived from an EMBL/GenBank/DDBJ whole genome shotgun (WGS) entry which is preliminary data.</text>
</comment>
<evidence type="ECO:0008006" key="3">
    <source>
        <dbReference type="Google" id="ProtNLM"/>
    </source>
</evidence>
<accession>A0A9W4JIY3</accession>
<reference evidence="1" key="1">
    <citation type="submission" date="2021-07" db="EMBL/GenBank/DDBJ databases">
        <authorList>
            <person name="Branca A.L. A."/>
        </authorList>
    </citation>
    <scope>NUCLEOTIDE SEQUENCE</scope>
</reference>
<dbReference type="EMBL" id="CAJVPG010000410">
    <property type="protein sequence ID" value="CAG8402833.1"/>
    <property type="molecule type" value="Genomic_DNA"/>
</dbReference>
<dbReference type="OrthoDB" id="4802432at2759"/>
<dbReference type="SUPFAM" id="SSF81383">
    <property type="entry name" value="F-box domain"/>
    <property type="match status" value="1"/>
</dbReference>
<evidence type="ECO:0000313" key="2">
    <source>
        <dbReference type="Proteomes" id="UP001152649"/>
    </source>
</evidence>
<organism evidence="1 2">
    <name type="scientific">Penicillium salamii</name>
    <dbReference type="NCBI Taxonomy" id="1612424"/>
    <lineage>
        <taxon>Eukaryota</taxon>
        <taxon>Fungi</taxon>
        <taxon>Dikarya</taxon>
        <taxon>Ascomycota</taxon>
        <taxon>Pezizomycotina</taxon>
        <taxon>Eurotiomycetes</taxon>
        <taxon>Eurotiomycetidae</taxon>
        <taxon>Eurotiales</taxon>
        <taxon>Aspergillaceae</taxon>
        <taxon>Penicillium</taxon>
    </lineage>
</organism>
<sequence>MTVPLPPEILHLIATFLKNDGTSLVPCTCVCRLWQRSFESLIYSSLIVYSDDEHKEDQPGISLADFQRLTSGDGVRRQAWIRNLDYNILVPYELLDWTTRKEWNEPEAYCIENPVRKANDLAFQTAMLSLFHTLHSWASNQTPYLKLNLAVRGRPSGPAPEPRTEDWDIAGEYCWDYQTGRTFSVPPYRAQFLNNDLPFVACIEKLSFKNHDPGWGDHHQIWTGAVQTIIQHCPKLVQLELNLNEWVRPDHLEYIQLRRAALSSLIGSIPRSLRVLQYEGPEDSPWKYSMPALDVIPSGVDSMSINLRHLSVHLEELKLNNTRVPYDFMCPLDETGQPEPYSLHLTWPNLKTLEIEFVPSCYPSGETTFHHTPEAQTAIDKIEDWENEICDVEAGWGLPELRTEEYFHRLLISLGYAARRMPSLKSMKFEVEGHSATEFKLYCQNNTNITLGWECYPLEPYRPDNRVAKAWNFDLHDVRAHPRWEGEASVILRSWPPDMPIQPEELEQAGARIERHLQ</sequence>
<keyword evidence="2" id="KW-1185">Reference proteome</keyword>
<dbReference type="CDD" id="cd09917">
    <property type="entry name" value="F-box_SF"/>
    <property type="match status" value="1"/>
</dbReference>
<proteinExistence type="predicted"/>